<reference evidence="1 2" key="1">
    <citation type="submission" date="2015-09" db="EMBL/GenBank/DDBJ databases">
        <title>Genome sequencing project for genomic taxonomy and phylogenomics of Bacillus-like bacteria.</title>
        <authorList>
            <person name="Liu B."/>
            <person name="Wang J."/>
            <person name="Zhu Y."/>
            <person name="Liu G."/>
            <person name="Chen Q."/>
            <person name="Chen Z."/>
            <person name="Lan J."/>
            <person name="Che J."/>
            <person name="Ge C."/>
            <person name="Shi H."/>
            <person name="Pan Z."/>
            <person name="Liu X."/>
        </authorList>
    </citation>
    <scope>NUCLEOTIDE SEQUENCE [LARGE SCALE GENOMIC DNA]</scope>
    <source>
        <strain evidence="1 2">LMG 18435</strain>
    </source>
</reference>
<comment type="caution">
    <text evidence="1">The sequence shown here is derived from an EMBL/GenBank/DDBJ whole genome shotgun (WGS) entry which is preliminary data.</text>
</comment>
<dbReference type="InterPro" id="IPR005883">
    <property type="entry name" value="PilM"/>
</dbReference>
<dbReference type="AlphaFoldDB" id="A0A0Q3WX15"/>
<evidence type="ECO:0000313" key="1">
    <source>
        <dbReference type="EMBL" id="KQL53396.1"/>
    </source>
</evidence>
<dbReference type="PANTHER" id="PTHR32432:SF3">
    <property type="entry name" value="ETHANOLAMINE UTILIZATION PROTEIN EUTJ"/>
    <property type="match status" value="1"/>
</dbReference>
<dbReference type="PATRIC" id="fig|157838.3.peg.1702"/>
<name>A0A0Q3WX15_9BACI</name>
<evidence type="ECO:0008006" key="3">
    <source>
        <dbReference type="Google" id="ProtNLM"/>
    </source>
</evidence>
<sequence length="324" mass="38219">MDIQLFSRQHRLHLMFTDHYVRFIVTGKNNLILKFGQKCLPKGVLRGGLIEDAPTLRTLLEQFLYENKIRRMPTYLCLSDGHTIVRKVLVPEEVPTEEIKGYLYMSVGESLHLPFEDPLIEAVEWKAGQDHREVLMISSRESVVQQYVNLLKKIKLKPVVMDLSILSLYRLYYHLDLASRDEHLLVVQIQLAYIQLSIFYEHKPLYVHQIHFTDQFELEFQSSRYTYENWAMKEDSQVKTGQIQQIEREIDRIRNFYQFNLTNGQYEINKLLIAGEHPYISQYVEQLKEHSTIKVQPLTDSLFQTKKNINIPPVFSECIGLTLK</sequence>
<proteinExistence type="predicted"/>
<accession>A0A0Q3WX15</accession>
<gene>
    <name evidence="1" type="ORF">AN964_07755</name>
</gene>
<dbReference type="STRING" id="157838.AN964_07755"/>
<evidence type="ECO:0000313" key="2">
    <source>
        <dbReference type="Proteomes" id="UP000051888"/>
    </source>
</evidence>
<dbReference type="InterPro" id="IPR050696">
    <property type="entry name" value="FtsA/MreB"/>
</dbReference>
<dbReference type="Proteomes" id="UP000051888">
    <property type="component" value="Unassembled WGS sequence"/>
</dbReference>
<dbReference type="RefSeq" id="WP_055739123.1">
    <property type="nucleotide sequence ID" value="NZ_JAAIWL010000014.1"/>
</dbReference>
<protein>
    <recommendedName>
        <fullName evidence="3">Pilus assembly protein PilM</fullName>
    </recommendedName>
</protein>
<dbReference type="Pfam" id="PF11104">
    <property type="entry name" value="PilM_2"/>
    <property type="match status" value="1"/>
</dbReference>
<dbReference type="Gene3D" id="3.30.420.40">
    <property type="match status" value="2"/>
</dbReference>
<keyword evidence="2" id="KW-1185">Reference proteome</keyword>
<dbReference type="Gene3D" id="3.30.1490.300">
    <property type="match status" value="1"/>
</dbReference>
<organism evidence="1 2">
    <name type="scientific">Heyndrickxia shackletonii</name>
    <dbReference type="NCBI Taxonomy" id="157838"/>
    <lineage>
        <taxon>Bacteria</taxon>
        <taxon>Bacillati</taxon>
        <taxon>Bacillota</taxon>
        <taxon>Bacilli</taxon>
        <taxon>Bacillales</taxon>
        <taxon>Bacillaceae</taxon>
        <taxon>Heyndrickxia</taxon>
    </lineage>
</organism>
<dbReference type="PANTHER" id="PTHR32432">
    <property type="entry name" value="CELL DIVISION PROTEIN FTSA-RELATED"/>
    <property type="match status" value="1"/>
</dbReference>
<dbReference type="OrthoDB" id="2690797at2"/>
<dbReference type="EMBL" id="LJJC01000004">
    <property type="protein sequence ID" value="KQL53396.1"/>
    <property type="molecule type" value="Genomic_DNA"/>
</dbReference>